<dbReference type="Pfam" id="PF07679">
    <property type="entry name" value="I-set"/>
    <property type="match status" value="1"/>
</dbReference>
<evidence type="ECO:0000259" key="1">
    <source>
        <dbReference type="PROSITE" id="PS50835"/>
    </source>
</evidence>
<feature type="non-terminal residue" evidence="3">
    <location>
        <position position="194"/>
    </location>
</feature>
<dbReference type="Proteomes" id="UP001174909">
    <property type="component" value="Unassembled WGS sequence"/>
</dbReference>
<dbReference type="InterPro" id="IPR036116">
    <property type="entry name" value="FN3_sf"/>
</dbReference>
<sequence>MVVSLTRTTAIAMEGIYHCALCNGNASRKVYVGIYPVDEGLIQIYGNVAFVLDSNPNEATPQFRLCCTSTGGPATTVTWSRDSETLSEGAETVLNDATTAQYTHTLTVTGNLEGLYACSVANETSNDLARLNVTAPSPPSDVKFSQNGLKSVLVSWTSRVPAVTGYVIHYQEQNGEQNGSLTAEGSESAANITG</sequence>
<dbReference type="CDD" id="cd00063">
    <property type="entry name" value="FN3"/>
    <property type="match status" value="1"/>
</dbReference>
<protein>
    <submittedName>
        <fullName evidence="3">Uncharacterized protein</fullName>
    </submittedName>
</protein>
<dbReference type="Gene3D" id="2.60.40.10">
    <property type="entry name" value="Immunoglobulins"/>
    <property type="match status" value="2"/>
</dbReference>
<accession>A0AA35XIK0</accession>
<dbReference type="PROSITE" id="PS50853">
    <property type="entry name" value="FN3"/>
    <property type="match status" value="1"/>
</dbReference>
<organism evidence="3 4">
    <name type="scientific">Geodia barretti</name>
    <name type="common">Barrett's horny sponge</name>
    <dbReference type="NCBI Taxonomy" id="519541"/>
    <lineage>
        <taxon>Eukaryota</taxon>
        <taxon>Metazoa</taxon>
        <taxon>Porifera</taxon>
        <taxon>Demospongiae</taxon>
        <taxon>Heteroscleromorpha</taxon>
        <taxon>Tetractinellida</taxon>
        <taxon>Astrophorina</taxon>
        <taxon>Geodiidae</taxon>
        <taxon>Geodia</taxon>
    </lineage>
</organism>
<dbReference type="AlphaFoldDB" id="A0AA35XIK0"/>
<dbReference type="InterPro" id="IPR013783">
    <property type="entry name" value="Ig-like_fold"/>
</dbReference>
<evidence type="ECO:0000313" key="4">
    <source>
        <dbReference type="Proteomes" id="UP001174909"/>
    </source>
</evidence>
<reference evidence="3" key="1">
    <citation type="submission" date="2023-03" db="EMBL/GenBank/DDBJ databases">
        <authorList>
            <person name="Steffen K."/>
            <person name="Cardenas P."/>
        </authorList>
    </citation>
    <scope>NUCLEOTIDE SEQUENCE</scope>
</reference>
<evidence type="ECO:0000259" key="2">
    <source>
        <dbReference type="PROSITE" id="PS50853"/>
    </source>
</evidence>
<feature type="domain" description="Ig-like" evidence="1">
    <location>
        <begin position="65"/>
        <end position="134"/>
    </location>
</feature>
<evidence type="ECO:0000313" key="3">
    <source>
        <dbReference type="EMBL" id="CAI8052137.1"/>
    </source>
</evidence>
<dbReference type="CDD" id="cd00096">
    <property type="entry name" value="Ig"/>
    <property type="match status" value="1"/>
</dbReference>
<proteinExistence type="predicted"/>
<dbReference type="InterPro" id="IPR013098">
    <property type="entry name" value="Ig_I-set"/>
</dbReference>
<dbReference type="InterPro" id="IPR003961">
    <property type="entry name" value="FN3_dom"/>
</dbReference>
<dbReference type="PROSITE" id="PS50835">
    <property type="entry name" value="IG_LIKE"/>
    <property type="match status" value="1"/>
</dbReference>
<name>A0AA35XIK0_GEOBA</name>
<feature type="domain" description="Fibronectin type-III" evidence="2">
    <location>
        <begin position="138"/>
        <end position="194"/>
    </location>
</feature>
<comment type="caution">
    <text evidence="3">The sequence shown here is derived from an EMBL/GenBank/DDBJ whole genome shotgun (WGS) entry which is preliminary data.</text>
</comment>
<dbReference type="InterPro" id="IPR007110">
    <property type="entry name" value="Ig-like_dom"/>
</dbReference>
<dbReference type="InterPro" id="IPR036179">
    <property type="entry name" value="Ig-like_dom_sf"/>
</dbReference>
<dbReference type="Pfam" id="PF00041">
    <property type="entry name" value="fn3"/>
    <property type="match status" value="1"/>
</dbReference>
<dbReference type="SUPFAM" id="SSF48726">
    <property type="entry name" value="Immunoglobulin"/>
    <property type="match status" value="1"/>
</dbReference>
<dbReference type="SUPFAM" id="SSF49265">
    <property type="entry name" value="Fibronectin type III"/>
    <property type="match status" value="1"/>
</dbReference>
<keyword evidence="4" id="KW-1185">Reference proteome</keyword>
<gene>
    <name evidence="3" type="ORF">GBAR_LOCUS28540</name>
</gene>
<dbReference type="EMBL" id="CASHTH010003987">
    <property type="protein sequence ID" value="CAI8052137.1"/>
    <property type="molecule type" value="Genomic_DNA"/>
</dbReference>